<organism evidence="1 2">
    <name type="scientific">Mycena alexandri</name>
    <dbReference type="NCBI Taxonomy" id="1745969"/>
    <lineage>
        <taxon>Eukaryota</taxon>
        <taxon>Fungi</taxon>
        <taxon>Dikarya</taxon>
        <taxon>Basidiomycota</taxon>
        <taxon>Agaricomycotina</taxon>
        <taxon>Agaricomycetes</taxon>
        <taxon>Agaricomycetidae</taxon>
        <taxon>Agaricales</taxon>
        <taxon>Marasmiineae</taxon>
        <taxon>Mycenaceae</taxon>
        <taxon>Mycena</taxon>
    </lineage>
</organism>
<evidence type="ECO:0000313" key="2">
    <source>
        <dbReference type="Proteomes" id="UP001218188"/>
    </source>
</evidence>
<accession>A0AAD6RVQ7</accession>
<gene>
    <name evidence="1" type="ORF">C8F04DRAFT_1203139</name>
</gene>
<protein>
    <submittedName>
        <fullName evidence="1">Uncharacterized protein</fullName>
    </submittedName>
</protein>
<reference evidence="1" key="1">
    <citation type="submission" date="2023-03" db="EMBL/GenBank/DDBJ databases">
        <title>Massive genome expansion in bonnet fungi (Mycena s.s.) driven by repeated elements and novel gene families across ecological guilds.</title>
        <authorList>
            <consortium name="Lawrence Berkeley National Laboratory"/>
            <person name="Harder C.B."/>
            <person name="Miyauchi S."/>
            <person name="Viragh M."/>
            <person name="Kuo A."/>
            <person name="Thoen E."/>
            <person name="Andreopoulos B."/>
            <person name="Lu D."/>
            <person name="Skrede I."/>
            <person name="Drula E."/>
            <person name="Henrissat B."/>
            <person name="Morin E."/>
            <person name="Kohler A."/>
            <person name="Barry K."/>
            <person name="LaButti K."/>
            <person name="Morin E."/>
            <person name="Salamov A."/>
            <person name="Lipzen A."/>
            <person name="Mereny Z."/>
            <person name="Hegedus B."/>
            <person name="Baldrian P."/>
            <person name="Stursova M."/>
            <person name="Weitz H."/>
            <person name="Taylor A."/>
            <person name="Grigoriev I.V."/>
            <person name="Nagy L.G."/>
            <person name="Martin F."/>
            <person name="Kauserud H."/>
        </authorList>
    </citation>
    <scope>NUCLEOTIDE SEQUENCE</scope>
    <source>
        <strain evidence="1">CBHHK200</strain>
    </source>
</reference>
<evidence type="ECO:0000313" key="1">
    <source>
        <dbReference type="EMBL" id="KAJ7016155.1"/>
    </source>
</evidence>
<sequence length="336" mass="37977">MYSDACGMDSDWFSVAGHWDGMDTSRSEKPSPSRTTDVAVGGRVYELVWNTSTGSKMEVNVNPEAPLAGAMISESLSQLRSTRGKLGEKEEGEAKKCCTDCWNGPSPSRTTDVAVECRVYESIWNTGSKMKVNPGDSRSDDVSEIDARKIGCKMRRVKQKNLIQTVGMDQARVERARLQVLGRVYETIWNTGSKMKVNPGDSRSDDVSEIDARKIGCKMRRTVGMDPARVERAALQVFRQLAEESMNEFVWNRKMERDRPQENWVMKEEGGAKMLYRLSEWTKPESNGRRLQVFRQVRVQLRTTSRWVKEEGEAKNVVPTVGMDQARVERATFAGI</sequence>
<dbReference type="EMBL" id="JARJCM010000580">
    <property type="protein sequence ID" value="KAJ7016155.1"/>
    <property type="molecule type" value="Genomic_DNA"/>
</dbReference>
<keyword evidence="2" id="KW-1185">Reference proteome</keyword>
<comment type="caution">
    <text evidence="1">The sequence shown here is derived from an EMBL/GenBank/DDBJ whole genome shotgun (WGS) entry which is preliminary data.</text>
</comment>
<dbReference type="Proteomes" id="UP001218188">
    <property type="component" value="Unassembled WGS sequence"/>
</dbReference>
<dbReference type="AlphaFoldDB" id="A0AAD6RVQ7"/>
<proteinExistence type="predicted"/>
<name>A0AAD6RVQ7_9AGAR</name>